<evidence type="ECO:0000256" key="11">
    <source>
        <dbReference type="ARBA" id="ARBA00023157"/>
    </source>
</evidence>
<evidence type="ECO:0000256" key="9">
    <source>
        <dbReference type="ARBA" id="ARBA00022989"/>
    </source>
</evidence>
<evidence type="ECO:0000256" key="15">
    <source>
        <dbReference type="SAM" id="Phobius"/>
    </source>
</evidence>
<feature type="chain" id="PRO_5027701506" evidence="16">
    <location>
        <begin position="29"/>
        <end position="337"/>
    </location>
</feature>
<evidence type="ECO:0000256" key="4">
    <source>
        <dbReference type="ARBA" id="ARBA00022583"/>
    </source>
</evidence>
<dbReference type="Pfam" id="PF00057">
    <property type="entry name" value="Ldl_recept_a"/>
    <property type="match status" value="5"/>
</dbReference>
<evidence type="ECO:0000256" key="7">
    <source>
        <dbReference type="ARBA" id="ARBA00022737"/>
    </source>
</evidence>
<dbReference type="CDD" id="cd00112">
    <property type="entry name" value="LDLa"/>
    <property type="match status" value="5"/>
</dbReference>
<dbReference type="InParanoid" id="A0A6P7X483"/>
<dbReference type="AlphaFoldDB" id="A0A6P7X483"/>
<comment type="similarity">
    <text evidence="2">Belongs to the LDLR family.</text>
</comment>
<dbReference type="InterPro" id="IPR002172">
    <property type="entry name" value="LDrepeatLR_classA_rpt"/>
</dbReference>
<dbReference type="GeneID" id="115459709"/>
<keyword evidence="10 15" id="KW-0472">Membrane</keyword>
<dbReference type="Proteomes" id="UP000515156">
    <property type="component" value="Unplaced"/>
</dbReference>
<gene>
    <name evidence="18" type="primary">LOC115459709</name>
</gene>
<evidence type="ECO:0000313" key="17">
    <source>
        <dbReference type="Proteomes" id="UP000515156"/>
    </source>
</evidence>
<feature type="signal peptide" evidence="16">
    <location>
        <begin position="1"/>
        <end position="28"/>
    </location>
</feature>
<dbReference type="GO" id="GO:0043235">
    <property type="term" value="C:receptor complex"/>
    <property type="evidence" value="ECO:0007669"/>
    <property type="project" value="TreeGrafter"/>
</dbReference>
<evidence type="ECO:0000256" key="2">
    <source>
        <dbReference type="ARBA" id="ARBA00009939"/>
    </source>
</evidence>
<evidence type="ECO:0000256" key="13">
    <source>
        <dbReference type="ARBA" id="ARBA00023180"/>
    </source>
</evidence>
<evidence type="ECO:0000256" key="5">
    <source>
        <dbReference type="ARBA" id="ARBA00022692"/>
    </source>
</evidence>
<keyword evidence="8" id="KW-0106">Calcium</keyword>
<feature type="disulfide bond" evidence="14">
    <location>
        <begin position="41"/>
        <end position="59"/>
    </location>
</feature>
<feature type="disulfide bond" evidence="14">
    <location>
        <begin position="34"/>
        <end position="46"/>
    </location>
</feature>
<keyword evidence="7" id="KW-0677">Repeat</keyword>
<feature type="disulfide bond" evidence="14">
    <location>
        <begin position="219"/>
        <end position="234"/>
    </location>
</feature>
<feature type="disulfide bond" evidence="14">
    <location>
        <begin position="53"/>
        <end position="68"/>
    </location>
</feature>
<dbReference type="InterPro" id="IPR023415">
    <property type="entry name" value="LDLR_class-A_CS"/>
</dbReference>
<evidence type="ECO:0000313" key="18">
    <source>
        <dbReference type="RefSeq" id="XP_030045370.1"/>
    </source>
</evidence>
<dbReference type="RefSeq" id="XP_030045370.1">
    <property type="nucleotide sequence ID" value="XM_030189510.1"/>
</dbReference>
<keyword evidence="9 15" id="KW-1133">Transmembrane helix</keyword>
<dbReference type="FunFam" id="4.10.400.10:FF:000034">
    <property type="entry name" value="Low-density lipoprotein receptor-related protein 2"/>
    <property type="match status" value="2"/>
</dbReference>
<sequence length="337" mass="36893">MMVHALYGCWILEALLFQALLWQHGVSGLPVTSCLSMQYTCRAGGCIPAFWQCDGDEDCADGSDEIECLTGEAACHGFLCSDGACIKMEWQCDREEDCRDGSDELPELCGKGNATCTSKQFRCSNLQCIPQKQVCDGRDDCKDASDESHCPSSSCKSQEFQCLPSGFCLPTNSTCDGKEDCPDGSDESSELCQPQQFLLCNASEFQCASGRCIPESWKCDGHADCDNEEDEADCNLSDTDSTESPSVGEEVAAGNHTACEDENVSHTQRNVHWMMAALVVLGLILSCIVLWCGTKTKWSSVLSDFVAISKKHIVPEKTRSSSISYMLTDRRREADED</sequence>
<name>A0A6P7X483_9AMPH</name>
<evidence type="ECO:0000256" key="3">
    <source>
        <dbReference type="ARBA" id="ARBA00022536"/>
    </source>
</evidence>
<evidence type="ECO:0000256" key="8">
    <source>
        <dbReference type="ARBA" id="ARBA00022837"/>
    </source>
</evidence>
<dbReference type="PROSITE" id="PS50068">
    <property type="entry name" value="LDLRA_2"/>
    <property type="match status" value="5"/>
</dbReference>
<dbReference type="Gene3D" id="4.10.400.10">
    <property type="entry name" value="Low-density Lipoprotein Receptor"/>
    <property type="match status" value="5"/>
</dbReference>
<organism evidence="17 18">
    <name type="scientific">Microcaecilia unicolor</name>
    <dbReference type="NCBI Taxonomy" id="1415580"/>
    <lineage>
        <taxon>Eukaryota</taxon>
        <taxon>Metazoa</taxon>
        <taxon>Chordata</taxon>
        <taxon>Craniata</taxon>
        <taxon>Vertebrata</taxon>
        <taxon>Euteleostomi</taxon>
        <taxon>Amphibia</taxon>
        <taxon>Gymnophiona</taxon>
        <taxon>Siphonopidae</taxon>
        <taxon>Microcaecilia</taxon>
    </lineage>
</organism>
<proteinExistence type="inferred from homology"/>
<evidence type="ECO:0000256" key="1">
    <source>
        <dbReference type="ARBA" id="ARBA00004479"/>
    </source>
</evidence>
<accession>A0A6P7X483</accession>
<feature type="disulfide bond" evidence="14">
    <location>
        <begin position="116"/>
        <end position="128"/>
    </location>
</feature>
<keyword evidence="5 15" id="KW-0812">Transmembrane</keyword>
<dbReference type="GO" id="GO:0006897">
    <property type="term" value="P:endocytosis"/>
    <property type="evidence" value="ECO:0007669"/>
    <property type="project" value="UniProtKB-KW"/>
</dbReference>
<evidence type="ECO:0000256" key="12">
    <source>
        <dbReference type="ARBA" id="ARBA00023170"/>
    </source>
</evidence>
<keyword evidence="3" id="KW-0245">EGF-like domain</keyword>
<keyword evidence="17" id="KW-1185">Reference proteome</keyword>
<keyword evidence="6 16" id="KW-0732">Signal</keyword>
<keyword evidence="4" id="KW-0254">Endocytosis</keyword>
<keyword evidence="11 14" id="KW-1015">Disulfide bond</keyword>
<evidence type="ECO:0000256" key="14">
    <source>
        <dbReference type="PROSITE-ProRule" id="PRU00124"/>
    </source>
</evidence>
<dbReference type="GO" id="GO:0005886">
    <property type="term" value="C:plasma membrane"/>
    <property type="evidence" value="ECO:0007669"/>
    <property type="project" value="TreeGrafter"/>
</dbReference>
<dbReference type="InterPro" id="IPR051221">
    <property type="entry name" value="LDLR-related"/>
</dbReference>
<dbReference type="PANTHER" id="PTHR22722">
    <property type="entry name" value="LOW-DENSITY LIPOPROTEIN RECEPTOR-RELATED PROTEIN 2-RELATED"/>
    <property type="match status" value="1"/>
</dbReference>
<dbReference type="KEGG" id="muo:115459709"/>
<evidence type="ECO:0000256" key="10">
    <source>
        <dbReference type="ARBA" id="ARBA00023136"/>
    </source>
</evidence>
<dbReference type="OrthoDB" id="9990982at2759"/>
<protein>
    <submittedName>
        <fullName evidence="18">Very low-density lipoprotein receptor-like isoform X1</fullName>
    </submittedName>
</protein>
<dbReference type="SUPFAM" id="SSF57424">
    <property type="entry name" value="LDL receptor-like module"/>
    <property type="match status" value="5"/>
</dbReference>
<feature type="disulfide bond" evidence="14">
    <location>
        <begin position="80"/>
        <end position="98"/>
    </location>
</feature>
<dbReference type="PRINTS" id="PR00261">
    <property type="entry name" value="LDLRECEPTOR"/>
</dbReference>
<evidence type="ECO:0000256" key="6">
    <source>
        <dbReference type="ARBA" id="ARBA00022729"/>
    </source>
</evidence>
<feature type="disulfide bond" evidence="14">
    <location>
        <begin position="135"/>
        <end position="150"/>
    </location>
</feature>
<dbReference type="FunFam" id="4.10.400.10:FF:000009">
    <property type="entry name" value="Low-density lipoprotein receptor-related protein 1"/>
    <property type="match status" value="1"/>
</dbReference>
<feature type="transmembrane region" description="Helical" evidence="15">
    <location>
        <begin position="273"/>
        <end position="293"/>
    </location>
</feature>
<reference evidence="18" key="1">
    <citation type="submission" date="2025-08" db="UniProtKB">
        <authorList>
            <consortium name="RefSeq"/>
        </authorList>
    </citation>
    <scope>IDENTIFICATION</scope>
</reference>
<dbReference type="InterPro" id="IPR036055">
    <property type="entry name" value="LDL_receptor-like_sf"/>
</dbReference>
<feature type="disulfide bond" evidence="14">
    <location>
        <begin position="207"/>
        <end position="225"/>
    </location>
</feature>
<feature type="disulfide bond" evidence="14">
    <location>
        <begin position="123"/>
        <end position="141"/>
    </location>
</feature>
<evidence type="ECO:0000256" key="16">
    <source>
        <dbReference type="SAM" id="SignalP"/>
    </source>
</evidence>
<comment type="subcellular location">
    <subcellularLocation>
        <location evidence="1">Membrane</location>
        <topology evidence="1">Single-pass type I membrane protein</topology>
    </subcellularLocation>
</comment>
<keyword evidence="12" id="KW-0675">Receptor</keyword>
<comment type="caution">
    <text evidence="14">Lacks conserved residue(s) required for the propagation of feature annotation.</text>
</comment>
<feature type="disulfide bond" evidence="14">
    <location>
        <begin position="200"/>
        <end position="212"/>
    </location>
</feature>
<dbReference type="SMART" id="SM00192">
    <property type="entry name" value="LDLa"/>
    <property type="match status" value="5"/>
</dbReference>
<keyword evidence="13" id="KW-0325">Glycoprotein</keyword>
<dbReference type="PROSITE" id="PS01209">
    <property type="entry name" value="LDLRA_1"/>
    <property type="match status" value="3"/>
</dbReference>